<sequence length="405" mass="46504">MNLNLNFSLDLVNLVLGKTNSNIKLTDKGGFEELLASLGMDNELVSTDQINEESDLIVELIQNLFSNLNKLNELDIVDTDSNLKKEEILKSINDLIENINSKSNLNLQKLDIDNMMELSSDEISEYIDLNFNLDKFNKNTKLELYTDKEIILSSTLSKEHLSKKVDEKIAKLPENINTQNTKPKEEIQKVDSEIKSLKSYEELNVATNINKNNVVDIKQKEEVKDKDLDILENIADKNVSDLPIVNNKLFTQESSINKNISEVTVRESNMGDDFIKMVKYLKNNNIEEIKVNINPKELGDMTIKLLKDNETTKIFINVGKEETFNMLNKNLYDINKHLADLGIKAKDIVVEMKSNDQNFFSDNLSQEFSKREESRKHKKNNNRKLNSIEELEENNIDESNLNILA</sequence>
<dbReference type="EMBL" id="JAUSWG010000001">
    <property type="protein sequence ID" value="MDQ0555203.1"/>
    <property type="molecule type" value="Genomic_DNA"/>
</dbReference>
<keyword evidence="2" id="KW-0282">Flagellum</keyword>
<dbReference type="Pfam" id="PF02120">
    <property type="entry name" value="Flg_hook"/>
    <property type="match status" value="1"/>
</dbReference>
<gene>
    <name evidence="2" type="ORF">QOZ92_000313</name>
</gene>
<reference evidence="2 3" key="1">
    <citation type="submission" date="2023-07" db="EMBL/GenBank/DDBJ databases">
        <title>Genomic Encyclopedia of Type Strains, Phase IV (KMG-IV): sequencing the most valuable type-strain genomes for metagenomic binning, comparative biology and taxonomic classification.</title>
        <authorList>
            <person name="Goeker M."/>
        </authorList>
    </citation>
    <scope>NUCLEOTIDE SEQUENCE [LARGE SCALE GENOMIC DNA]</scope>
    <source>
        <strain evidence="2 3">DSM 15049</strain>
    </source>
</reference>
<evidence type="ECO:0000313" key="3">
    <source>
        <dbReference type="Proteomes" id="UP001232584"/>
    </source>
</evidence>
<feature type="domain" description="Flagellar hook-length control protein-like C-terminal" evidence="1">
    <location>
        <begin position="277"/>
        <end position="358"/>
    </location>
</feature>
<dbReference type="Proteomes" id="UP001232584">
    <property type="component" value="Unassembled WGS sequence"/>
</dbReference>
<comment type="caution">
    <text evidence="2">The sequence shown here is derived from an EMBL/GenBank/DDBJ whole genome shotgun (WGS) entry which is preliminary data.</text>
</comment>
<name>A0ABU0MX80_9FIRM</name>
<dbReference type="Gene3D" id="3.30.750.140">
    <property type="match status" value="1"/>
</dbReference>
<dbReference type="InterPro" id="IPR038610">
    <property type="entry name" value="FliK-like_C_sf"/>
</dbReference>
<accession>A0ABU0MX80</accession>
<keyword evidence="3" id="KW-1185">Reference proteome</keyword>
<evidence type="ECO:0000313" key="2">
    <source>
        <dbReference type="EMBL" id="MDQ0555203.1"/>
    </source>
</evidence>
<dbReference type="RefSeq" id="WP_307501968.1">
    <property type="nucleotide sequence ID" value="NZ_BAAACE010000026.1"/>
</dbReference>
<evidence type="ECO:0000259" key="1">
    <source>
        <dbReference type="Pfam" id="PF02120"/>
    </source>
</evidence>
<organism evidence="2 3">
    <name type="scientific">Paraclostridium ghonii</name>
    <dbReference type="NCBI Taxonomy" id="29358"/>
    <lineage>
        <taxon>Bacteria</taxon>
        <taxon>Bacillati</taxon>
        <taxon>Bacillota</taxon>
        <taxon>Clostridia</taxon>
        <taxon>Peptostreptococcales</taxon>
        <taxon>Peptostreptococcaceae</taxon>
        <taxon>Paraclostridium</taxon>
    </lineage>
</organism>
<proteinExistence type="predicted"/>
<dbReference type="InterPro" id="IPR021136">
    <property type="entry name" value="Flagellar_hook_control-like_C"/>
</dbReference>
<keyword evidence="2" id="KW-0966">Cell projection</keyword>
<keyword evidence="2" id="KW-0969">Cilium</keyword>
<protein>
    <submittedName>
        <fullName evidence="2">Flagellar hook-length control protein FliK</fullName>
    </submittedName>
</protein>